<dbReference type="InterPro" id="IPR036890">
    <property type="entry name" value="HATPase_C_sf"/>
</dbReference>
<reference evidence="11 12" key="1">
    <citation type="submission" date="2020-04" db="EMBL/GenBank/DDBJ databases">
        <title>Genome sequencing of novel species.</title>
        <authorList>
            <person name="Heo J."/>
            <person name="Kim S.-J."/>
            <person name="Kim J.-S."/>
            <person name="Hong S.-B."/>
            <person name="Kwon S.-W."/>
        </authorList>
    </citation>
    <scope>NUCLEOTIDE SEQUENCE [LARGE SCALE GENOMIC DNA]</scope>
    <source>
        <strain evidence="11 12">MFER-1</strain>
    </source>
</reference>
<evidence type="ECO:0000256" key="1">
    <source>
        <dbReference type="ARBA" id="ARBA00000085"/>
    </source>
</evidence>
<dbReference type="RefSeq" id="WP_169279821.1">
    <property type="nucleotide sequence ID" value="NZ_CP051680.1"/>
</dbReference>
<dbReference type="PANTHER" id="PTHR24421">
    <property type="entry name" value="NITRATE/NITRITE SENSOR PROTEIN NARX-RELATED"/>
    <property type="match status" value="1"/>
</dbReference>
<dbReference type="Proteomes" id="UP000502248">
    <property type="component" value="Chromosome"/>
</dbReference>
<dbReference type="Pfam" id="PF07730">
    <property type="entry name" value="HisKA_3"/>
    <property type="match status" value="1"/>
</dbReference>
<dbReference type="InterPro" id="IPR050482">
    <property type="entry name" value="Sensor_HK_TwoCompSys"/>
</dbReference>
<dbReference type="InterPro" id="IPR011712">
    <property type="entry name" value="Sig_transdc_His_kin_sub3_dim/P"/>
</dbReference>
<sequence length="382" mass="43065">MRLLLVWLVHLLIVLPAIATIYITAPPSEALYVGSILLALLSVRVIEIIPKFAIVLLPLQLIGFGSLAHTYGGVLYFLIYSGMISAYLYFRKPLEIVTIVILSGVILNSVAITDSAQTTWVMNLIWLAFLFLLSANFTIIRKQADLEKEIEVLFERQEHIEQERTRALEYARKVENYAQVQERGRIATELHDDLGHRLIRVKMMTEAALQLMEHHPQQAVRMVEQVRGQLEESMNNMRYTVRKLQPVESHADRKYALHRLIEDAARDMQIDVSFELTGIPFPLYPSIEFVLYRNAQEAITNAVRHGGASTVKIGLDFSENEVIMSITNNGKLPESVSYGMGLTGMQDRLAVIGGQLRVSLERGFVISTIVPIQETGHRAGGE</sequence>
<evidence type="ECO:0000256" key="6">
    <source>
        <dbReference type="ARBA" id="ARBA00022777"/>
    </source>
</evidence>
<name>A0A7Z2VHV9_9BACL</name>
<feature type="transmembrane region" description="Helical" evidence="9">
    <location>
        <begin position="71"/>
        <end position="90"/>
    </location>
</feature>
<evidence type="ECO:0000256" key="9">
    <source>
        <dbReference type="SAM" id="Phobius"/>
    </source>
</evidence>
<feature type="transmembrane region" description="Helical" evidence="9">
    <location>
        <begin position="120"/>
        <end position="140"/>
    </location>
</feature>
<keyword evidence="8" id="KW-0902">Two-component regulatory system</keyword>
<organism evidence="11 12">
    <name type="scientific">Cohnella herbarum</name>
    <dbReference type="NCBI Taxonomy" id="2728023"/>
    <lineage>
        <taxon>Bacteria</taxon>
        <taxon>Bacillati</taxon>
        <taxon>Bacillota</taxon>
        <taxon>Bacilli</taxon>
        <taxon>Bacillales</taxon>
        <taxon>Paenibacillaceae</taxon>
        <taxon>Cohnella</taxon>
    </lineage>
</organism>
<dbReference type="Gene3D" id="1.20.5.1930">
    <property type="match status" value="1"/>
</dbReference>
<dbReference type="Gene3D" id="3.30.565.10">
    <property type="entry name" value="Histidine kinase-like ATPase, C-terminal domain"/>
    <property type="match status" value="1"/>
</dbReference>
<protein>
    <recommendedName>
        <fullName evidence="2">histidine kinase</fullName>
        <ecNumber evidence="2">2.7.13.3</ecNumber>
    </recommendedName>
</protein>
<feature type="transmembrane region" description="Helical" evidence="9">
    <location>
        <begin position="96"/>
        <end position="113"/>
    </location>
</feature>
<dbReference type="AlphaFoldDB" id="A0A7Z2VHV9"/>
<keyword evidence="6 11" id="KW-0418">Kinase</keyword>
<evidence type="ECO:0000256" key="2">
    <source>
        <dbReference type="ARBA" id="ARBA00012438"/>
    </source>
</evidence>
<dbReference type="KEGG" id="cheb:HH215_10280"/>
<accession>A0A7Z2VHV9</accession>
<keyword evidence="9" id="KW-1133">Transmembrane helix</keyword>
<keyword evidence="9" id="KW-0472">Membrane</keyword>
<keyword evidence="4" id="KW-0808">Transferase</keyword>
<evidence type="ECO:0000256" key="4">
    <source>
        <dbReference type="ARBA" id="ARBA00022679"/>
    </source>
</evidence>
<dbReference type="PANTHER" id="PTHR24421:SF10">
    <property type="entry name" value="NITRATE_NITRITE SENSOR PROTEIN NARQ"/>
    <property type="match status" value="1"/>
</dbReference>
<dbReference type="GO" id="GO:0016020">
    <property type="term" value="C:membrane"/>
    <property type="evidence" value="ECO:0007669"/>
    <property type="project" value="InterPro"/>
</dbReference>
<evidence type="ECO:0000256" key="3">
    <source>
        <dbReference type="ARBA" id="ARBA00022553"/>
    </source>
</evidence>
<keyword evidence="3" id="KW-0597">Phosphoprotein</keyword>
<evidence type="ECO:0000256" key="5">
    <source>
        <dbReference type="ARBA" id="ARBA00022741"/>
    </source>
</evidence>
<keyword evidence="7" id="KW-0067">ATP-binding</keyword>
<dbReference type="CDD" id="cd16917">
    <property type="entry name" value="HATPase_UhpB-NarQ-NarX-like"/>
    <property type="match status" value="1"/>
</dbReference>
<keyword evidence="12" id="KW-1185">Reference proteome</keyword>
<proteinExistence type="predicted"/>
<dbReference type="GO" id="GO:0005524">
    <property type="term" value="F:ATP binding"/>
    <property type="evidence" value="ECO:0007669"/>
    <property type="project" value="UniProtKB-KW"/>
</dbReference>
<gene>
    <name evidence="11" type="ORF">HH215_10280</name>
</gene>
<dbReference type="GO" id="GO:0046983">
    <property type="term" value="F:protein dimerization activity"/>
    <property type="evidence" value="ECO:0007669"/>
    <property type="project" value="InterPro"/>
</dbReference>
<evidence type="ECO:0000313" key="11">
    <source>
        <dbReference type="EMBL" id="QJD83531.1"/>
    </source>
</evidence>
<feature type="domain" description="Signal transduction histidine kinase subgroup 3 dimerisation and phosphoacceptor" evidence="10">
    <location>
        <begin position="182"/>
        <end position="248"/>
    </location>
</feature>
<dbReference type="EC" id="2.7.13.3" evidence="2"/>
<evidence type="ECO:0000256" key="7">
    <source>
        <dbReference type="ARBA" id="ARBA00022840"/>
    </source>
</evidence>
<evidence type="ECO:0000313" key="12">
    <source>
        <dbReference type="Proteomes" id="UP000502248"/>
    </source>
</evidence>
<keyword evidence="9" id="KW-0812">Transmembrane</keyword>
<evidence type="ECO:0000259" key="10">
    <source>
        <dbReference type="Pfam" id="PF07730"/>
    </source>
</evidence>
<dbReference type="SUPFAM" id="SSF55874">
    <property type="entry name" value="ATPase domain of HSP90 chaperone/DNA topoisomerase II/histidine kinase"/>
    <property type="match status" value="1"/>
</dbReference>
<dbReference type="GO" id="GO:0000155">
    <property type="term" value="F:phosphorelay sensor kinase activity"/>
    <property type="evidence" value="ECO:0007669"/>
    <property type="project" value="InterPro"/>
</dbReference>
<keyword evidence="5" id="KW-0547">Nucleotide-binding</keyword>
<comment type="catalytic activity">
    <reaction evidence="1">
        <text>ATP + protein L-histidine = ADP + protein N-phospho-L-histidine.</text>
        <dbReference type="EC" id="2.7.13.3"/>
    </reaction>
</comment>
<evidence type="ECO:0000256" key="8">
    <source>
        <dbReference type="ARBA" id="ARBA00023012"/>
    </source>
</evidence>
<dbReference type="EMBL" id="CP051680">
    <property type="protein sequence ID" value="QJD83531.1"/>
    <property type="molecule type" value="Genomic_DNA"/>
</dbReference>